<evidence type="ECO:0000313" key="1">
    <source>
        <dbReference type="EMBL" id="KUL41582.1"/>
    </source>
</evidence>
<organism evidence="1 2">
    <name type="scientific">Actinoplanes awajinensis subsp. mycoplanecinus</name>
    <dbReference type="NCBI Taxonomy" id="135947"/>
    <lineage>
        <taxon>Bacteria</taxon>
        <taxon>Bacillati</taxon>
        <taxon>Actinomycetota</taxon>
        <taxon>Actinomycetes</taxon>
        <taxon>Micromonosporales</taxon>
        <taxon>Micromonosporaceae</taxon>
        <taxon>Actinoplanes</taxon>
    </lineage>
</organism>
<name>A0A0X3VBE5_9ACTN</name>
<comment type="caution">
    <text evidence="1">The sequence shown here is derived from an EMBL/GenBank/DDBJ whole genome shotgun (WGS) entry which is preliminary data.</text>
</comment>
<protein>
    <submittedName>
        <fullName evidence="1">Uncharacterized protein</fullName>
    </submittedName>
</protein>
<accession>A0A0X3VBE5</accession>
<dbReference type="RefSeq" id="WP_067685357.1">
    <property type="nucleotide sequence ID" value="NZ_LLZH01000013.1"/>
</dbReference>
<keyword evidence="2" id="KW-1185">Reference proteome</keyword>
<proteinExistence type="predicted"/>
<dbReference type="AlphaFoldDB" id="A0A0X3VBE5"/>
<reference evidence="1 2" key="1">
    <citation type="submission" date="2015-10" db="EMBL/GenBank/DDBJ databases">
        <authorList>
            <person name="Gilbert D.G."/>
        </authorList>
    </citation>
    <scope>NUCLEOTIDE SEQUENCE [LARGE SCALE GENOMIC DNA]</scope>
    <source>
        <strain evidence="1 2">NRRL B-16712</strain>
    </source>
</reference>
<sequence>MIRLRWYLARERQRVIDAADLEATYAAVDPATKPVFEHDGVLVWVSGPDECRVERHRGGRQLRLDESGTNVLPRARGLEFLRTPAANHRWVHALDWHRGAGDYLDRDRVDAVMERGIDLEPWSSAESPVGLRHLSYLMWFHGGAMANGVHWPLDTCTDEQIAAFSTAAAYFGLDRFTDLLGRLDEEPEDDALSEEYWDLSGAFGEDASLISDAVRCKLVEAPEDWG</sequence>
<gene>
    <name evidence="1" type="ORF">ADL15_04880</name>
</gene>
<evidence type="ECO:0000313" key="2">
    <source>
        <dbReference type="Proteomes" id="UP000053244"/>
    </source>
</evidence>
<dbReference type="EMBL" id="LLZH01000013">
    <property type="protein sequence ID" value="KUL41582.1"/>
    <property type="molecule type" value="Genomic_DNA"/>
</dbReference>
<dbReference type="OrthoDB" id="3359510at2"/>
<dbReference type="Proteomes" id="UP000053244">
    <property type="component" value="Unassembled WGS sequence"/>
</dbReference>